<dbReference type="EMBL" id="NTGA01000012">
    <property type="protein sequence ID" value="PAY23818.1"/>
    <property type="molecule type" value="Genomic_DNA"/>
</dbReference>
<protein>
    <submittedName>
        <fullName evidence="1">DNA-binding protein</fullName>
    </submittedName>
</protein>
<accession>A0A2A2WRK0</accession>
<evidence type="ECO:0000313" key="2">
    <source>
        <dbReference type="Proteomes" id="UP000218810"/>
    </source>
</evidence>
<keyword evidence="2" id="KW-1185">Reference proteome</keyword>
<comment type="caution">
    <text evidence="1">The sequence shown here is derived from an EMBL/GenBank/DDBJ whole genome shotgun (WGS) entry which is preliminary data.</text>
</comment>
<organism evidence="1 2">
    <name type="scientific">Dietzia natronolimnaea</name>
    <dbReference type="NCBI Taxonomy" id="161920"/>
    <lineage>
        <taxon>Bacteria</taxon>
        <taxon>Bacillati</taxon>
        <taxon>Actinomycetota</taxon>
        <taxon>Actinomycetes</taxon>
        <taxon>Mycobacteriales</taxon>
        <taxon>Dietziaceae</taxon>
        <taxon>Dietzia</taxon>
    </lineage>
</organism>
<gene>
    <name evidence="1" type="ORF">CEY15_06145</name>
</gene>
<sequence>METLTMQQIADLAGVKRPVVSVWRSRSAASEHPFPAPLDPARLVFSANEVGRWLRVTGRGNNPDAQEDAALFSSLMDRAASQLDDASALLLLHALSGAPLADQSRDDLAMLPVGHGVEEVLSVAQADRALRDSDLVACVDRLAEAGMTATRVLERLARRQEEKNAPLASESLIAKGDALACEVVAALAGDYDRALVPWGPGGLRLLTSVVARSSELDRPRVVAPDGPTGPVDRLLWRYLAALGARLESATAGSATLLVGQWAAIPWERTESFFDSIDNVVLGLEPGSAAVVFAPAPLLVDELPGTDHRRQILSGRGGDYVAPLRFVARLPRGLCRVGGRRRMAVWVLGESGDAAGDRGFTTFGEHSAHALDARENRALASDVVAALRGGAARRSHAFLRGEHRLTEAVVVRSALALPVTTDVAEDGGDALARLWEKRDASASRVLEGVEVVAAGSAADHSLPWRAATTGKHRPARVITGVRIPAEVFAAGPGGIGVIGPDEVRGQCAIGSRSVELVELVRRAPRFRLTEPGDVVFTTTRGPAAIIDTVGGNAVQAPARTLRCLEPVEGSRRILPELAVRDISAARGSDCRSWRLRTVVVDACGPWRTVAARAAEHRARLLAELSALDALTTELADGLAAGTLRIDHNNSEQNNKENA</sequence>
<name>A0A2A2WRK0_9ACTN</name>
<dbReference type="OrthoDB" id="9784823at2"/>
<keyword evidence="1" id="KW-0238">DNA-binding</keyword>
<dbReference type="Proteomes" id="UP000218810">
    <property type="component" value="Unassembled WGS sequence"/>
</dbReference>
<dbReference type="AlphaFoldDB" id="A0A2A2WRK0"/>
<dbReference type="RefSeq" id="WP_095717719.1">
    <property type="nucleotide sequence ID" value="NZ_NTGA01000012.1"/>
</dbReference>
<evidence type="ECO:0000313" key="1">
    <source>
        <dbReference type="EMBL" id="PAY23818.1"/>
    </source>
</evidence>
<dbReference type="GO" id="GO:0003677">
    <property type="term" value="F:DNA binding"/>
    <property type="evidence" value="ECO:0007669"/>
    <property type="project" value="UniProtKB-KW"/>
</dbReference>
<proteinExistence type="predicted"/>
<reference evidence="2" key="1">
    <citation type="submission" date="2017-09" db="EMBL/GenBank/DDBJ databases">
        <authorList>
            <person name="Zhang Y."/>
            <person name="Huang X."/>
            <person name="Liu J."/>
            <person name="Lu L."/>
            <person name="Peng K."/>
        </authorList>
    </citation>
    <scope>NUCLEOTIDE SEQUENCE [LARGE SCALE GENOMIC DNA]</scope>
    <source>
        <strain evidence="2">S-XJ-1</strain>
    </source>
</reference>